<feature type="region of interest" description="Disordered" evidence="12">
    <location>
        <begin position="253"/>
        <end position="276"/>
    </location>
</feature>
<feature type="domain" description="G-protein coupled receptors family 1 profile" evidence="14">
    <location>
        <begin position="77"/>
        <end position="452"/>
    </location>
</feature>
<dbReference type="Gene3D" id="1.20.1070.10">
    <property type="entry name" value="Rhodopsin 7-helix transmembrane proteins"/>
    <property type="match status" value="2"/>
</dbReference>
<evidence type="ECO:0000256" key="11">
    <source>
        <dbReference type="RuleBase" id="RU000688"/>
    </source>
</evidence>
<keyword evidence="6 13" id="KW-0472">Membrane</keyword>
<dbReference type="CDD" id="cd15053">
    <property type="entry name" value="7tmA_D2-like_dopamine_R"/>
    <property type="match status" value="1"/>
</dbReference>
<dbReference type="AlphaFoldDB" id="A0A8C1X599"/>
<evidence type="ECO:0000256" key="7">
    <source>
        <dbReference type="ARBA" id="ARBA00023157"/>
    </source>
</evidence>
<evidence type="ECO:0000256" key="2">
    <source>
        <dbReference type="ARBA" id="ARBA00022475"/>
    </source>
</evidence>
<dbReference type="GO" id="GO:0042734">
    <property type="term" value="C:presynaptic membrane"/>
    <property type="evidence" value="ECO:0007669"/>
    <property type="project" value="TreeGrafter"/>
</dbReference>
<dbReference type="GO" id="GO:0098978">
    <property type="term" value="C:glutamatergic synapse"/>
    <property type="evidence" value="ECO:0007669"/>
    <property type="project" value="TreeGrafter"/>
</dbReference>
<keyword evidence="5 11" id="KW-0297">G-protein coupled receptor</keyword>
<evidence type="ECO:0000256" key="4">
    <source>
        <dbReference type="ARBA" id="ARBA00022989"/>
    </source>
</evidence>
<reference evidence="15" key="1">
    <citation type="submission" date="2025-08" db="UniProtKB">
        <authorList>
            <consortium name="Ensembl"/>
        </authorList>
    </citation>
    <scope>IDENTIFICATION</scope>
</reference>
<evidence type="ECO:0000256" key="6">
    <source>
        <dbReference type="ARBA" id="ARBA00023136"/>
    </source>
</evidence>
<feature type="transmembrane region" description="Helical" evidence="13">
    <location>
        <begin position="136"/>
        <end position="157"/>
    </location>
</feature>
<evidence type="ECO:0000256" key="13">
    <source>
        <dbReference type="SAM" id="Phobius"/>
    </source>
</evidence>
<feature type="transmembrane region" description="Helical" evidence="13">
    <location>
        <begin position="97"/>
        <end position="116"/>
    </location>
</feature>
<dbReference type="GO" id="GO:0001591">
    <property type="term" value="F:dopamine neurotransmitter receptor activity, coupled via Gi/Go"/>
    <property type="evidence" value="ECO:0007669"/>
    <property type="project" value="TreeGrafter"/>
</dbReference>
<evidence type="ECO:0000256" key="1">
    <source>
        <dbReference type="ARBA" id="ARBA00004651"/>
    </source>
</evidence>
<dbReference type="GO" id="GO:0007195">
    <property type="term" value="P:adenylate cyclase-inhibiting dopamine receptor signaling pathway"/>
    <property type="evidence" value="ECO:0007669"/>
    <property type="project" value="TreeGrafter"/>
</dbReference>
<feature type="transmembrane region" description="Helical" evidence="13">
    <location>
        <begin position="399"/>
        <end position="420"/>
    </location>
</feature>
<keyword evidence="9" id="KW-0325">Glycoprotein</keyword>
<accession>A0A8C1X599</accession>
<dbReference type="GO" id="GO:0004938">
    <property type="term" value="F:alpha2-adrenergic receptor activity"/>
    <property type="evidence" value="ECO:0007669"/>
    <property type="project" value="UniProtKB-ARBA"/>
</dbReference>
<proteinExistence type="inferred from homology"/>
<evidence type="ECO:0000256" key="5">
    <source>
        <dbReference type="ARBA" id="ARBA00023040"/>
    </source>
</evidence>
<dbReference type="GO" id="GO:0014059">
    <property type="term" value="P:regulation of dopamine secretion"/>
    <property type="evidence" value="ECO:0007669"/>
    <property type="project" value="TreeGrafter"/>
</dbReference>
<evidence type="ECO:0000256" key="12">
    <source>
        <dbReference type="SAM" id="MobiDB-lite"/>
    </source>
</evidence>
<dbReference type="FunFam" id="1.20.1070.10:FF:000086">
    <property type="entry name" value="Dopamine D2 receptor 2"/>
    <property type="match status" value="1"/>
</dbReference>
<dbReference type="GO" id="GO:0051967">
    <property type="term" value="P:negative regulation of synaptic transmission, glutamatergic"/>
    <property type="evidence" value="ECO:0007669"/>
    <property type="project" value="TreeGrafter"/>
</dbReference>
<dbReference type="GO" id="GO:0043266">
    <property type="term" value="P:regulation of potassium ion transport"/>
    <property type="evidence" value="ECO:0007669"/>
    <property type="project" value="TreeGrafter"/>
</dbReference>
<keyword evidence="3 11" id="KW-0812">Transmembrane</keyword>
<feature type="transmembrane region" description="Helical" evidence="13">
    <location>
        <begin position="218"/>
        <end position="245"/>
    </location>
</feature>
<dbReference type="GO" id="GO:0071881">
    <property type="term" value="P:adenylate cyclase-inhibiting adrenergic receptor signaling pathway"/>
    <property type="evidence" value="ECO:0007669"/>
    <property type="project" value="UniProtKB-ARBA"/>
</dbReference>
<protein>
    <submittedName>
        <fullName evidence="15">Dopamine receptor D2 like</fullName>
    </submittedName>
</protein>
<name>A0A8C1X599_CYPCA</name>
<evidence type="ECO:0000313" key="15">
    <source>
        <dbReference type="Ensembl" id="ENSCCRP00015077146.1"/>
    </source>
</evidence>
<dbReference type="PROSITE" id="PS00237">
    <property type="entry name" value="G_PROTEIN_RECEP_F1_1"/>
    <property type="match status" value="1"/>
</dbReference>
<dbReference type="PRINTS" id="PR00242">
    <property type="entry name" value="DOPAMINER"/>
</dbReference>
<feature type="compositionally biased region" description="Pro residues" evidence="12">
    <location>
        <begin position="326"/>
        <end position="336"/>
    </location>
</feature>
<dbReference type="PANTHER" id="PTHR24248">
    <property type="entry name" value="ADRENERGIC RECEPTOR-RELATED G-PROTEIN COUPLED RECEPTOR"/>
    <property type="match status" value="1"/>
</dbReference>
<feature type="compositionally biased region" description="Basic and acidic residues" evidence="12">
    <location>
        <begin position="366"/>
        <end position="391"/>
    </location>
</feature>
<dbReference type="Proteomes" id="UP000694700">
    <property type="component" value="Unplaced"/>
</dbReference>
<dbReference type="PRINTS" id="PR00237">
    <property type="entry name" value="GPCRRHODOPSN"/>
</dbReference>
<keyword evidence="4 13" id="KW-1133">Transmembrane helix</keyword>
<feature type="transmembrane region" description="Helical" evidence="13">
    <location>
        <begin position="178"/>
        <end position="198"/>
    </location>
</feature>
<dbReference type="InterPro" id="IPR000929">
    <property type="entry name" value="Dopamine_rcpt"/>
</dbReference>
<dbReference type="PROSITE" id="PS50262">
    <property type="entry name" value="G_PROTEIN_RECEP_F1_2"/>
    <property type="match status" value="1"/>
</dbReference>
<dbReference type="Ensembl" id="ENSCCRT00015079653.1">
    <property type="protein sequence ID" value="ENSCCRP00015077146.1"/>
    <property type="gene ID" value="ENSCCRG00015031234.1"/>
</dbReference>
<sequence>MREKLLLNDSAQRSFIMPLLNVTEDSVSIASPTPDSSPSLSSFLPQTNCSVSPSPSSPPYNFYAVLLVLLIFCVVFGNVLVCVAVSREKALQTTTNYLIVPLAVSDLLLATLVMPWGVYLEVVGEWRFSRIHCDILLTLDVMMCTASILNLCAISIDRYTAVAMPLLYNTRYSSRRRVALMIAVVWFLSFAISCPLLFGLNNTASQEGRDCSFADPAFVVYSSVASFYVPFIVTLLVYVQICVVLRRRGRRTAPSRRHGLHPEPRDAQRSRKNKCTHPEDVKLCTLILKPPPAAPQRKKVTLVKEAVVHPVDVEPVCFLSPDRDQPLPPPPPPPPQQQSSGRAKISLSVSVAPCPAPQENTHGRQGWRDRNADREKGAAAKERARGRLSQQKERKATQMLAIVLGVFIICWLPFFLTHVLKAHCGSCCISPSLYSAVTWLGYLNSAVNPVIYTTFNIEFRKAFIKILHC</sequence>
<feature type="compositionally biased region" description="Basic and acidic residues" evidence="12">
    <location>
        <begin position="260"/>
        <end position="269"/>
    </location>
</feature>
<dbReference type="InterPro" id="IPR000276">
    <property type="entry name" value="GPCR_Rhodpsn"/>
</dbReference>
<evidence type="ECO:0000256" key="8">
    <source>
        <dbReference type="ARBA" id="ARBA00023170"/>
    </source>
</evidence>
<keyword evidence="7" id="KW-1015">Disulfide bond</keyword>
<dbReference type="InterPro" id="IPR017452">
    <property type="entry name" value="GPCR_Rhodpsn_7TM"/>
</dbReference>
<comment type="subcellular location">
    <subcellularLocation>
        <location evidence="1">Cell membrane</location>
        <topology evidence="1">Multi-pass membrane protein</topology>
    </subcellularLocation>
</comment>
<evidence type="ECO:0000313" key="16">
    <source>
        <dbReference type="Proteomes" id="UP000694700"/>
    </source>
</evidence>
<organism evidence="15 16">
    <name type="scientific">Cyprinus carpio</name>
    <name type="common">Common carp</name>
    <dbReference type="NCBI Taxonomy" id="7962"/>
    <lineage>
        <taxon>Eukaryota</taxon>
        <taxon>Metazoa</taxon>
        <taxon>Chordata</taxon>
        <taxon>Craniata</taxon>
        <taxon>Vertebrata</taxon>
        <taxon>Euteleostomi</taxon>
        <taxon>Actinopterygii</taxon>
        <taxon>Neopterygii</taxon>
        <taxon>Teleostei</taxon>
        <taxon>Ostariophysi</taxon>
        <taxon>Cypriniformes</taxon>
        <taxon>Cyprinidae</taxon>
        <taxon>Cyprininae</taxon>
        <taxon>Cyprinus</taxon>
    </lineage>
</organism>
<evidence type="ECO:0000259" key="14">
    <source>
        <dbReference type="PROSITE" id="PS50262"/>
    </source>
</evidence>
<dbReference type="Pfam" id="PF00001">
    <property type="entry name" value="7tm_1"/>
    <property type="match status" value="1"/>
</dbReference>
<evidence type="ECO:0000256" key="10">
    <source>
        <dbReference type="ARBA" id="ARBA00023224"/>
    </source>
</evidence>
<feature type="transmembrane region" description="Helical" evidence="13">
    <location>
        <begin position="62"/>
        <end position="85"/>
    </location>
</feature>
<feature type="region of interest" description="Disordered" evidence="12">
    <location>
        <begin position="319"/>
        <end position="391"/>
    </location>
</feature>
<evidence type="ECO:0000256" key="3">
    <source>
        <dbReference type="ARBA" id="ARBA00022692"/>
    </source>
</evidence>
<keyword evidence="8 11" id="KW-0675">Receptor</keyword>
<comment type="similarity">
    <text evidence="11">Belongs to the G-protein coupled receptor 1 family.</text>
</comment>
<evidence type="ECO:0000256" key="9">
    <source>
        <dbReference type="ARBA" id="ARBA00023180"/>
    </source>
</evidence>
<dbReference type="PANTHER" id="PTHR24248:SF118">
    <property type="entry name" value="DOPAMINE RECEPTOR D2 LIKE ISOFORM X1"/>
    <property type="match status" value="1"/>
</dbReference>
<dbReference type="SUPFAM" id="SSF81321">
    <property type="entry name" value="Family A G protein-coupled receptor-like"/>
    <property type="match status" value="1"/>
</dbReference>
<dbReference type="SMART" id="SM01381">
    <property type="entry name" value="7TM_GPCR_Srsx"/>
    <property type="match status" value="1"/>
</dbReference>
<dbReference type="GO" id="GO:0060158">
    <property type="term" value="P:phospholipase C-activating dopamine receptor signaling pathway"/>
    <property type="evidence" value="ECO:0007669"/>
    <property type="project" value="TreeGrafter"/>
</dbReference>
<keyword evidence="10 11" id="KW-0807">Transducer</keyword>
<dbReference type="GO" id="GO:0051481">
    <property type="term" value="P:negative regulation of cytosolic calcium ion concentration"/>
    <property type="evidence" value="ECO:0007669"/>
    <property type="project" value="TreeGrafter"/>
</dbReference>
<keyword evidence="2" id="KW-1003">Cell membrane</keyword>